<accession>A0ABV1JEP4</accession>
<dbReference type="InterPro" id="IPR001608">
    <property type="entry name" value="Ala_racemase_N"/>
</dbReference>
<dbReference type="SUPFAM" id="SSF51419">
    <property type="entry name" value="PLP-binding barrel"/>
    <property type="match status" value="1"/>
</dbReference>
<evidence type="ECO:0000313" key="6">
    <source>
        <dbReference type="Proteomes" id="UP001487305"/>
    </source>
</evidence>
<feature type="modified residue" description="N6-(pyridoxal phosphate)lysine" evidence="2">
    <location>
        <position position="38"/>
    </location>
</feature>
<protein>
    <recommendedName>
        <fullName evidence="2">Pyridoxal phosphate homeostasis protein</fullName>
        <shortName evidence="2">PLP homeostasis protein</shortName>
    </recommendedName>
</protein>
<evidence type="ECO:0000313" key="5">
    <source>
        <dbReference type="EMBL" id="MEQ3363213.1"/>
    </source>
</evidence>
<dbReference type="InterPro" id="IPR011078">
    <property type="entry name" value="PyrdxlP_homeostasis"/>
</dbReference>
<comment type="function">
    <text evidence="2">Pyridoxal 5'-phosphate (PLP)-binding protein, which is involved in PLP homeostasis.</text>
</comment>
<keyword evidence="1 2" id="KW-0663">Pyridoxal phosphate</keyword>
<dbReference type="InterPro" id="IPR029066">
    <property type="entry name" value="PLP-binding_barrel"/>
</dbReference>
<dbReference type="RefSeq" id="WP_245874395.1">
    <property type="nucleotide sequence ID" value="NZ_JBBNOP010000007.1"/>
</dbReference>
<proteinExistence type="inferred from homology"/>
<comment type="similarity">
    <text evidence="2 3">Belongs to the pyridoxal phosphate-binding protein YggS/PROSC family.</text>
</comment>
<name>A0ABV1JEP4_9ACTN</name>
<evidence type="ECO:0000256" key="1">
    <source>
        <dbReference type="ARBA" id="ARBA00022898"/>
    </source>
</evidence>
<gene>
    <name evidence="5" type="ORF">AAA083_09525</name>
</gene>
<evidence type="ECO:0000256" key="2">
    <source>
        <dbReference type="HAMAP-Rule" id="MF_02087"/>
    </source>
</evidence>
<evidence type="ECO:0000256" key="3">
    <source>
        <dbReference type="RuleBase" id="RU004514"/>
    </source>
</evidence>
<dbReference type="HAMAP" id="MF_02087">
    <property type="entry name" value="PLP_homeostasis"/>
    <property type="match status" value="1"/>
</dbReference>
<evidence type="ECO:0000259" key="4">
    <source>
        <dbReference type="Pfam" id="PF01168"/>
    </source>
</evidence>
<feature type="domain" description="Alanine racemase N-terminal" evidence="4">
    <location>
        <begin position="13"/>
        <end position="228"/>
    </location>
</feature>
<dbReference type="PIRSF" id="PIRSF004848">
    <property type="entry name" value="YBL036c_PLPDEIII"/>
    <property type="match status" value="1"/>
</dbReference>
<dbReference type="Pfam" id="PF01168">
    <property type="entry name" value="Ala_racemase_N"/>
    <property type="match status" value="1"/>
</dbReference>
<dbReference type="CDD" id="cd00635">
    <property type="entry name" value="PLPDE_III_YBL036c_like"/>
    <property type="match status" value="1"/>
</dbReference>
<keyword evidence="6" id="KW-1185">Reference proteome</keyword>
<dbReference type="PANTHER" id="PTHR10146:SF14">
    <property type="entry name" value="PYRIDOXAL PHOSPHATE HOMEOSTASIS PROTEIN"/>
    <property type="match status" value="1"/>
</dbReference>
<dbReference type="Gene3D" id="3.20.20.10">
    <property type="entry name" value="Alanine racemase"/>
    <property type="match status" value="1"/>
</dbReference>
<dbReference type="Proteomes" id="UP001487305">
    <property type="component" value="Unassembled WGS sequence"/>
</dbReference>
<dbReference type="EMBL" id="JBBNOP010000007">
    <property type="protein sequence ID" value="MEQ3363213.1"/>
    <property type="molecule type" value="Genomic_DNA"/>
</dbReference>
<reference evidence="5 6" key="1">
    <citation type="submission" date="2024-04" db="EMBL/GenBank/DDBJ databases">
        <title>Human intestinal bacterial collection.</title>
        <authorList>
            <person name="Pauvert C."/>
            <person name="Hitch T.C.A."/>
            <person name="Clavel T."/>
        </authorList>
    </citation>
    <scope>NUCLEOTIDE SEQUENCE [LARGE SCALE GENOMIC DNA]</scope>
    <source>
        <strain evidence="5 6">CLA-KB-H42</strain>
    </source>
</reference>
<sequence length="233" mass="25200">MRKVSIQTRYERLAAEIESVCREAGRDPDEVVFVAVSKTVGPDEVAQAAAAGACNFGENRPEGLLEKQPLFSDAAWHFIGNIQSRRIGDIVAHADIVHSLYQQRHADKIDAAARAAGKVQDVLLEVNVSGEASKSGLAPDAVEPMLAHCLALPGLRVRGLMTMAPQGDLQRAKASFGGLRELRDRLKSAHPECDDPAFMHDLSMGMSEDWREGIAAGATIVRIGRAVFDDAFE</sequence>
<dbReference type="NCBIfam" id="TIGR00044">
    <property type="entry name" value="YggS family pyridoxal phosphate-dependent enzyme"/>
    <property type="match status" value="1"/>
</dbReference>
<organism evidence="5 6">
    <name type="scientific">Raoultibacter massiliensis</name>
    <dbReference type="NCBI Taxonomy" id="1852371"/>
    <lineage>
        <taxon>Bacteria</taxon>
        <taxon>Bacillati</taxon>
        <taxon>Actinomycetota</taxon>
        <taxon>Coriobacteriia</taxon>
        <taxon>Eggerthellales</taxon>
        <taxon>Eggerthellaceae</taxon>
        <taxon>Raoultibacter</taxon>
    </lineage>
</organism>
<dbReference type="PANTHER" id="PTHR10146">
    <property type="entry name" value="PROLINE SYNTHETASE CO-TRANSCRIBED BACTERIAL HOMOLOG PROTEIN"/>
    <property type="match status" value="1"/>
</dbReference>
<comment type="caution">
    <text evidence="5">The sequence shown here is derived from an EMBL/GenBank/DDBJ whole genome shotgun (WGS) entry which is preliminary data.</text>
</comment>